<dbReference type="OrthoDB" id="9775440at2"/>
<evidence type="ECO:0000256" key="1">
    <source>
        <dbReference type="ARBA" id="ARBA00004496"/>
    </source>
</evidence>
<evidence type="ECO:0000256" key="3">
    <source>
        <dbReference type="ARBA" id="ARBA00011209"/>
    </source>
</evidence>
<protein>
    <recommendedName>
        <fullName evidence="11">Glycine--tRNA ligase beta subunit</fullName>
        <ecNumber evidence="11">6.1.1.14</ecNumber>
    </recommendedName>
    <alternativeName>
        <fullName evidence="11">Glycyl-tRNA synthetase beta subunit</fullName>
        <shortName evidence="11">GlyRS</shortName>
    </alternativeName>
</protein>
<evidence type="ECO:0000313" key="13">
    <source>
        <dbReference type="EMBL" id="KFX70887.1"/>
    </source>
</evidence>
<dbReference type="EC" id="6.1.1.14" evidence="11"/>
<evidence type="ECO:0000259" key="12">
    <source>
        <dbReference type="SMART" id="SM00836"/>
    </source>
</evidence>
<proteinExistence type="inferred from homology"/>
<dbReference type="eggNOG" id="COG0751">
    <property type="taxonomic scope" value="Bacteria"/>
</dbReference>
<dbReference type="AlphaFoldDB" id="A0A0A1YLU9"/>
<dbReference type="RefSeq" id="WP_025163710.1">
    <property type="nucleotide sequence ID" value="NZ_AWSQ01000001.1"/>
</dbReference>
<keyword evidence="8 11" id="KW-0648">Protein biosynthesis</keyword>
<dbReference type="InterPro" id="IPR008909">
    <property type="entry name" value="DALR_anticod-bd"/>
</dbReference>
<comment type="subcellular location">
    <subcellularLocation>
        <location evidence="1 11">Cytoplasm</location>
    </subcellularLocation>
</comment>
<evidence type="ECO:0000256" key="6">
    <source>
        <dbReference type="ARBA" id="ARBA00022741"/>
    </source>
</evidence>
<dbReference type="InterPro" id="IPR006194">
    <property type="entry name" value="Gly-tRNA-synth_heterodimer"/>
</dbReference>
<evidence type="ECO:0000256" key="11">
    <source>
        <dbReference type="HAMAP-Rule" id="MF_00255"/>
    </source>
</evidence>
<dbReference type="SUPFAM" id="SSF109604">
    <property type="entry name" value="HD-domain/PDEase-like"/>
    <property type="match status" value="1"/>
</dbReference>
<feature type="domain" description="DALR anticodon binding" evidence="12">
    <location>
        <begin position="600"/>
        <end position="703"/>
    </location>
</feature>
<dbReference type="GO" id="GO:0006420">
    <property type="term" value="P:arginyl-tRNA aminoacylation"/>
    <property type="evidence" value="ECO:0007669"/>
    <property type="project" value="InterPro"/>
</dbReference>
<dbReference type="NCBIfam" id="TIGR00211">
    <property type="entry name" value="glyS"/>
    <property type="match status" value="1"/>
</dbReference>
<dbReference type="EMBL" id="AWSQ01000001">
    <property type="protein sequence ID" value="KFX70887.1"/>
    <property type="molecule type" value="Genomic_DNA"/>
</dbReference>
<keyword evidence="5 11" id="KW-0436">Ligase</keyword>
<comment type="catalytic activity">
    <reaction evidence="10 11">
        <text>tRNA(Gly) + glycine + ATP = glycyl-tRNA(Gly) + AMP + diphosphate</text>
        <dbReference type="Rhea" id="RHEA:16013"/>
        <dbReference type="Rhea" id="RHEA-COMP:9664"/>
        <dbReference type="Rhea" id="RHEA-COMP:9683"/>
        <dbReference type="ChEBI" id="CHEBI:30616"/>
        <dbReference type="ChEBI" id="CHEBI:33019"/>
        <dbReference type="ChEBI" id="CHEBI:57305"/>
        <dbReference type="ChEBI" id="CHEBI:78442"/>
        <dbReference type="ChEBI" id="CHEBI:78522"/>
        <dbReference type="ChEBI" id="CHEBI:456215"/>
        <dbReference type="EC" id="6.1.1.14"/>
    </reaction>
</comment>
<comment type="caution">
    <text evidence="13">The sequence shown here is derived from an EMBL/GenBank/DDBJ whole genome shotgun (WGS) entry which is preliminary data.</text>
</comment>
<dbReference type="Pfam" id="PF05746">
    <property type="entry name" value="DALR_1"/>
    <property type="match status" value="1"/>
</dbReference>
<dbReference type="STRING" id="1395571.TMS3_0102785"/>
<dbReference type="PANTHER" id="PTHR30075">
    <property type="entry name" value="GLYCYL-TRNA SYNTHETASE"/>
    <property type="match status" value="1"/>
</dbReference>
<keyword evidence="6 11" id="KW-0547">Nucleotide-binding</keyword>
<evidence type="ECO:0000256" key="7">
    <source>
        <dbReference type="ARBA" id="ARBA00022840"/>
    </source>
</evidence>
<dbReference type="HAMAP" id="MF_00255">
    <property type="entry name" value="Gly_tRNA_synth_beta"/>
    <property type="match status" value="1"/>
</dbReference>
<evidence type="ECO:0000313" key="14">
    <source>
        <dbReference type="Proteomes" id="UP000030063"/>
    </source>
</evidence>
<dbReference type="Proteomes" id="UP000030063">
    <property type="component" value="Unassembled WGS sequence"/>
</dbReference>
<organism evidence="13 14">
    <name type="scientific">Pseudomonas taeanensis MS-3</name>
    <dbReference type="NCBI Taxonomy" id="1395571"/>
    <lineage>
        <taxon>Bacteria</taxon>
        <taxon>Pseudomonadati</taxon>
        <taxon>Pseudomonadota</taxon>
        <taxon>Gammaproteobacteria</taxon>
        <taxon>Pseudomonadales</taxon>
        <taxon>Pseudomonadaceae</taxon>
        <taxon>Pseudomonas</taxon>
    </lineage>
</organism>
<dbReference type="GO" id="GO:0004814">
    <property type="term" value="F:arginine-tRNA ligase activity"/>
    <property type="evidence" value="ECO:0007669"/>
    <property type="project" value="InterPro"/>
</dbReference>
<keyword evidence="14" id="KW-1185">Reference proteome</keyword>
<keyword evidence="9 11" id="KW-0030">Aminoacyl-tRNA synthetase</keyword>
<dbReference type="InterPro" id="IPR015944">
    <property type="entry name" value="Gly-tRNA-synth_bsu"/>
</dbReference>
<accession>A0A0A1YLU9</accession>
<dbReference type="PRINTS" id="PR01045">
    <property type="entry name" value="TRNASYNTHGB"/>
</dbReference>
<evidence type="ECO:0000256" key="10">
    <source>
        <dbReference type="ARBA" id="ARBA00047937"/>
    </source>
</evidence>
<dbReference type="Pfam" id="PF02092">
    <property type="entry name" value="tRNA_synt_2f"/>
    <property type="match status" value="1"/>
</dbReference>
<dbReference type="SMART" id="SM00836">
    <property type="entry name" value="DALR_1"/>
    <property type="match status" value="1"/>
</dbReference>
<evidence type="ECO:0000256" key="8">
    <source>
        <dbReference type="ARBA" id="ARBA00022917"/>
    </source>
</evidence>
<evidence type="ECO:0000256" key="4">
    <source>
        <dbReference type="ARBA" id="ARBA00022490"/>
    </source>
</evidence>
<dbReference type="PROSITE" id="PS50861">
    <property type="entry name" value="AA_TRNA_LIGASE_II_GLYAB"/>
    <property type="match status" value="1"/>
</dbReference>
<evidence type="ECO:0000256" key="2">
    <source>
        <dbReference type="ARBA" id="ARBA00008226"/>
    </source>
</evidence>
<keyword evidence="7 11" id="KW-0067">ATP-binding</keyword>
<comment type="similarity">
    <text evidence="2 11">Belongs to the class-II aminoacyl-tRNA synthetase family.</text>
</comment>
<dbReference type="GO" id="GO:0004820">
    <property type="term" value="F:glycine-tRNA ligase activity"/>
    <property type="evidence" value="ECO:0007669"/>
    <property type="project" value="UniProtKB-UniRule"/>
</dbReference>
<dbReference type="PANTHER" id="PTHR30075:SF2">
    <property type="entry name" value="GLYCINE--TRNA LIGASE, CHLOROPLASTIC_MITOCHONDRIAL 2"/>
    <property type="match status" value="1"/>
</dbReference>
<dbReference type="GO" id="GO:0005829">
    <property type="term" value="C:cytosol"/>
    <property type="evidence" value="ECO:0007669"/>
    <property type="project" value="TreeGrafter"/>
</dbReference>
<comment type="subunit">
    <text evidence="3 11">Tetramer of two alpha and two beta subunits.</text>
</comment>
<evidence type="ECO:0000256" key="9">
    <source>
        <dbReference type="ARBA" id="ARBA00023146"/>
    </source>
</evidence>
<reference evidence="13 14" key="1">
    <citation type="journal article" date="2014" name="Genome Announc.">
        <title>Draft Genome Sequence of Petroleum Oil-Degrading Marine Bacterium Pseudomonas taeanensis Strain MS-3, Isolated from a Crude Oil-Contaminated Seashore.</title>
        <authorList>
            <person name="Lee S.Y."/>
            <person name="Kim S.H."/>
            <person name="Lee D.G."/>
            <person name="Shin S."/>
            <person name="Yun S.H."/>
            <person name="Choi C.W."/>
            <person name="Chung Y.H."/>
            <person name="Choi J.S."/>
            <person name="Kahng H.Y."/>
            <person name="Kim S.I."/>
        </authorList>
    </citation>
    <scope>NUCLEOTIDE SEQUENCE [LARGE SCALE GENOMIC DNA]</scope>
    <source>
        <strain evidence="13 14">MS-3</strain>
    </source>
</reference>
<dbReference type="GO" id="GO:0006426">
    <property type="term" value="P:glycyl-tRNA aminoacylation"/>
    <property type="evidence" value="ECO:0007669"/>
    <property type="project" value="UniProtKB-UniRule"/>
</dbReference>
<sequence length="704" mass="76681">MSALDFLVELGTEELPPKALKTLGAAFLAGIEKGLKAAGLSYANARYYAAPRRLAVLVEQLETQQADRALNLDGPPMQAAFDANGNPTQAALGFAKKCGVELSEIDRSGPKLKFSQNIPGQAAASLLPAIVDTSLNELPIPKRMRWGARKTEFVRPTQWLVMLFGDQVIDCEILAQQAGRVSRGHRFHHNVEVRISAPANYAQELRAAYVIADADERRELIAQRVAQLAAEQQGTAIVPPALLEEVSALVEWPVPLVCSFEERFLEVPQEALITTMQDNQKYFCLLDSNGKLLPRFITVANVESKDPAQIISGNEKVVRPRLTDAEFFFKQDKKHKLELFNQRLANVVFQSQLGSVYEKAQRVSALAAFIAERVGGDKDRAARAGILSKCDLASEMVGEFPEMQGIAGYYYAKHDGEADDVALALNEQYMPRGAGAELPSTLTGAAVALADKLDTLVGIFGIGMLPTGSKDPYALRRAALGVLRILIDKQLDLDVVETIQYAIGLYGPGLEQEWNTIVASKLQKQVGANPTASGLAEQVQDFIFDRLRARYEDEGVDVSVYQAVRALSPAAPLDFDQRVQAVQAFRARSEADALAAANKRVSNLLSKFDGDVPSHVDSTLLHEPAEQMLAQAVADAELAVMPMAAARCYREALEHLASLREPVDAFFEAVLVNAEDTAVRANRYALLAKLRGLFLGVADISVLG</sequence>
<keyword evidence="4 11" id="KW-0963">Cytoplasm</keyword>
<gene>
    <name evidence="11" type="primary">glyS</name>
    <name evidence="13" type="ORF">TMS3_0102785</name>
</gene>
<name>A0A0A1YLU9_9PSED</name>
<dbReference type="GO" id="GO:0005524">
    <property type="term" value="F:ATP binding"/>
    <property type="evidence" value="ECO:0007669"/>
    <property type="project" value="UniProtKB-UniRule"/>
</dbReference>
<evidence type="ECO:0000256" key="5">
    <source>
        <dbReference type="ARBA" id="ARBA00022598"/>
    </source>
</evidence>